<feature type="signal peptide" evidence="1">
    <location>
        <begin position="1"/>
        <end position="24"/>
    </location>
</feature>
<evidence type="ECO:0000313" key="3">
    <source>
        <dbReference type="Proteomes" id="UP000676246"/>
    </source>
</evidence>
<dbReference type="EMBL" id="JAGQDD010000017">
    <property type="protein sequence ID" value="MBQ0932513.1"/>
    <property type="molecule type" value="Genomic_DNA"/>
</dbReference>
<evidence type="ECO:0000256" key="1">
    <source>
        <dbReference type="SAM" id="SignalP"/>
    </source>
</evidence>
<name>A0A940YE45_9BURK</name>
<dbReference type="InterPro" id="IPR021604">
    <property type="entry name" value="CopK"/>
</dbReference>
<dbReference type="AlphaFoldDB" id="A0A940YE45"/>
<evidence type="ECO:0000313" key="2">
    <source>
        <dbReference type="EMBL" id="MBQ0932513.1"/>
    </source>
</evidence>
<accession>A0A940YE45</accession>
<dbReference type="Proteomes" id="UP000676246">
    <property type="component" value="Unassembled WGS sequence"/>
</dbReference>
<keyword evidence="3" id="KW-1185">Reference proteome</keyword>
<sequence>MKLRLTQLAAVALFAAVTTSPAHAGHAAKEAAKQVIALADGGALYLFDDGLMAKEDRYGRATSVKVGTVIETKDGRKLTMTSNEVARLSQLLDLDHRG</sequence>
<gene>
    <name evidence="2" type="ORF">KAK03_18705</name>
</gene>
<proteinExistence type="predicted"/>
<dbReference type="GO" id="GO:0046872">
    <property type="term" value="F:metal ion binding"/>
    <property type="evidence" value="ECO:0007669"/>
    <property type="project" value="InterPro"/>
</dbReference>
<dbReference type="RefSeq" id="WP_210856148.1">
    <property type="nucleotide sequence ID" value="NZ_JAGQDD010000017.1"/>
</dbReference>
<protein>
    <submittedName>
        <fullName evidence="2">CopK family periplasmic copper-binding protein</fullName>
    </submittedName>
</protein>
<organism evidence="2 3">
    <name type="scientific">Ideonella alba</name>
    <dbReference type="NCBI Taxonomy" id="2824118"/>
    <lineage>
        <taxon>Bacteria</taxon>
        <taxon>Pseudomonadati</taxon>
        <taxon>Pseudomonadota</taxon>
        <taxon>Betaproteobacteria</taxon>
        <taxon>Burkholderiales</taxon>
        <taxon>Sphaerotilaceae</taxon>
        <taxon>Ideonella</taxon>
    </lineage>
</organism>
<dbReference type="Gene3D" id="2.40.10.300">
    <property type="entry name" value="Copper resistance protein K"/>
    <property type="match status" value="1"/>
</dbReference>
<dbReference type="Pfam" id="PF11525">
    <property type="entry name" value="CopK"/>
    <property type="match status" value="1"/>
</dbReference>
<dbReference type="InterPro" id="IPR038644">
    <property type="entry name" value="CopK_sf"/>
</dbReference>
<keyword evidence="1" id="KW-0732">Signal</keyword>
<comment type="caution">
    <text evidence="2">The sequence shown here is derived from an EMBL/GenBank/DDBJ whole genome shotgun (WGS) entry which is preliminary data.</text>
</comment>
<reference evidence="2 3" key="1">
    <citation type="submission" date="2021-04" db="EMBL/GenBank/DDBJ databases">
        <title>The genome sequence of Ideonella sp. 3Y2.</title>
        <authorList>
            <person name="Liu Y."/>
        </authorList>
    </citation>
    <scope>NUCLEOTIDE SEQUENCE [LARGE SCALE GENOMIC DNA]</scope>
    <source>
        <strain evidence="2 3">3Y2</strain>
    </source>
</reference>
<feature type="chain" id="PRO_5037015256" evidence="1">
    <location>
        <begin position="25"/>
        <end position="98"/>
    </location>
</feature>